<evidence type="ECO:0000313" key="2">
    <source>
        <dbReference type="Proteomes" id="UP000639010"/>
    </source>
</evidence>
<evidence type="ECO:0000313" key="1">
    <source>
        <dbReference type="EMBL" id="MBE1426741.1"/>
    </source>
</evidence>
<reference evidence="1 2" key="1">
    <citation type="submission" date="2020-10" db="EMBL/GenBank/DDBJ databases">
        <title>Genomic Encyclopedia of Type Strains, Phase IV (KMG-IV): sequencing the most valuable type-strain genomes for metagenomic binning, comparative biology and taxonomic classification.</title>
        <authorList>
            <person name="Goeker M."/>
        </authorList>
    </citation>
    <scope>NUCLEOTIDE SEQUENCE [LARGE SCALE GENOMIC DNA]</scope>
    <source>
        <strain evidence="1 2">DSM 4194</strain>
    </source>
</reference>
<proteinExistence type="predicted"/>
<dbReference type="RefSeq" id="WP_192624639.1">
    <property type="nucleotide sequence ID" value="NZ_JADBGG010000033.1"/>
</dbReference>
<sequence>MQEKLWKMGRREQSADKDDIARHTFILHFSSAENFHEEKRDCGAQTEIHCLVLFWSERVWSGGGEYLVKFKIQDLNPVTAF</sequence>
<keyword evidence="2" id="KW-1185">Reference proteome</keyword>
<organism evidence="1 2">
    <name type="scientific">Desulfomicrobium macestii</name>
    <dbReference type="NCBI Taxonomy" id="90731"/>
    <lineage>
        <taxon>Bacteria</taxon>
        <taxon>Pseudomonadati</taxon>
        <taxon>Thermodesulfobacteriota</taxon>
        <taxon>Desulfovibrionia</taxon>
        <taxon>Desulfovibrionales</taxon>
        <taxon>Desulfomicrobiaceae</taxon>
        <taxon>Desulfomicrobium</taxon>
    </lineage>
</organism>
<gene>
    <name evidence="1" type="ORF">H4684_003415</name>
</gene>
<name>A0ABR9H7P3_9BACT</name>
<protein>
    <submittedName>
        <fullName evidence="1">Uncharacterized protein</fullName>
    </submittedName>
</protein>
<dbReference type="EMBL" id="JADBGG010000033">
    <property type="protein sequence ID" value="MBE1426741.1"/>
    <property type="molecule type" value="Genomic_DNA"/>
</dbReference>
<accession>A0ABR9H7P3</accession>
<comment type="caution">
    <text evidence="1">The sequence shown here is derived from an EMBL/GenBank/DDBJ whole genome shotgun (WGS) entry which is preliminary data.</text>
</comment>
<dbReference type="Proteomes" id="UP000639010">
    <property type="component" value="Unassembled WGS sequence"/>
</dbReference>